<evidence type="ECO:0000313" key="6">
    <source>
        <dbReference type="Proteomes" id="UP000694421"/>
    </source>
</evidence>
<proteinExistence type="predicted"/>
<keyword evidence="2" id="KW-0964">Secreted</keyword>
<evidence type="ECO:0000256" key="2">
    <source>
        <dbReference type="ARBA" id="ARBA00022525"/>
    </source>
</evidence>
<name>A0A8D0BVG5_SALMN</name>
<accession>A0A8D0BVG5</accession>
<protein>
    <recommendedName>
        <fullName evidence="4">Fibrillar collagen NC1 domain-containing protein</fullName>
    </recommendedName>
</protein>
<organism evidence="5 6">
    <name type="scientific">Salvator merianae</name>
    <name type="common">Argentine black and white tegu</name>
    <name type="synonym">Tupinambis merianae</name>
    <dbReference type="NCBI Taxonomy" id="96440"/>
    <lineage>
        <taxon>Eukaryota</taxon>
        <taxon>Metazoa</taxon>
        <taxon>Chordata</taxon>
        <taxon>Craniata</taxon>
        <taxon>Vertebrata</taxon>
        <taxon>Euteleostomi</taxon>
        <taxon>Lepidosauria</taxon>
        <taxon>Squamata</taxon>
        <taxon>Bifurcata</taxon>
        <taxon>Unidentata</taxon>
        <taxon>Episquamata</taxon>
        <taxon>Laterata</taxon>
        <taxon>Teiioidea</taxon>
        <taxon>Teiidae</taxon>
        <taxon>Salvator</taxon>
    </lineage>
</organism>
<keyword evidence="6" id="KW-1185">Reference proteome</keyword>
<dbReference type="GO" id="GO:0005581">
    <property type="term" value="C:collagen trimer"/>
    <property type="evidence" value="ECO:0007669"/>
    <property type="project" value="UniProtKB-KW"/>
</dbReference>
<dbReference type="Ensembl" id="ENSSMRT00000015609.1">
    <property type="protein sequence ID" value="ENSSMRP00000013397.1"/>
    <property type="gene ID" value="ENSSMRG00000010424.1"/>
</dbReference>
<dbReference type="AlphaFoldDB" id="A0A8D0BVG5"/>
<dbReference type="GeneTree" id="ENSGT00940000163466"/>
<reference evidence="5" key="2">
    <citation type="submission" date="2025-09" db="UniProtKB">
        <authorList>
            <consortium name="Ensembl"/>
        </authorList>
    </citation>
    <scope>IDENTIFICATION</scope>
</reference>
<dbReference type="Proteomes" id="UP000694421">
    <property type="component" value="Unplaced"/>
</dbReference>
<dbReference type="GO" id="GO:0005576">
    <property type="term" value="C:extracellular region"/>
    <property type="evidence" value="ECO:0007669"/>
    <property type="project" value="UniProtKB-SubCell"/>
</dbReference>
<evidence type="ECO:0000313" key="5">
    <source>
        <dbReference type="Ensembl" id="ENSSMRP00000013397.1"/>
    </source>
</evidence>
<comment type="subcellular location">
    <subcellularLocation>
        <location evidence="1">Secreted</location>
    </subcellularLocation>
</comment>
<evidence type="ECO:0000259" key="4">
    <source>
        <dbReference type="PROSITE" id="PS51461"/>
    </source>
</evidence>
<sequence length="108" mass="12247">LNFLHLLSSEAVQNITFHCLNTPVWPEGPSEATVRFRAWNGQIFDAGGQLRPEVVVNDCEIQDGQWHQTLFTFRSQDLHLLPIVNIHNLPPSEPGKQYLLEVGPVCFL</sequence>
<keyword evidence="3" id="KW-0176">Collagen</keyword>
<dbReference type="OMA" id="GRWHQTN"/>
<dbReference type="PROSITE" id="PS51461">
    <property type="entry name" value="NC1_FIB"/>
    <property type="match status" value="1"/>
</dbReference>
<dbReference type="GO" id="GO:0005201">
    <property type="term" value="F:extracellular matrix structural constituent"/>
    <property type="evidence" value="ECO:0007669"/>
    <property type="project" value="InterPro"/>
</dbReference>
<dbReference type="InterPro" id="IPR000885">
    <property type="entry name" value="Fib_collagen_C"/>
</dbReference>
<evidence type="ECO:0000256" key="1">
    <source>
        <dbReference type="ARBA" id="ARBA00004613"/>
    </source>
</evidence>
<dbReference type="Pfam" id="PF01410">
    <property type="entry name" value="COLFI"/>
    <property type="match status" value="1"/>
</dbReference>
<evidence type="ECO:0000256" key="3">
    <source>
        <dbReference type="ARBA" id="ARBA00023119"/>
    </source>
</evidence>
<dbReference type="Gene3D" id="2.60.120.1000">
    <property type="match status" value="1"/>
</dbReference>
<feature type="domain" description="Fibrillar collagen NC1" evidence="4">
    <location>
        <begin position="1"/>
        <end position="108"/>
    </location>
</feature>
<reference evidence="5" key="1">
    <citation type="submission" date="2025-08" db="UniProtKB">
        <authorList>
            <consortium name="Ensembl"/>
        </authorList>
    </citation>
    <scope>IDENTIFICATION</scope>
</reference>